<feature type="region of interest" description="Disordered" evidence="1">
    <location>
        <begin position="44"/>
        <end position="70"/>
    </location>
</feature>
<reference evidence="3 4" key="1">
    <citation type="journal article" date="2013" name="Nat. Commun.">
        <title>Genome analysis reveals insights into physiology and longevity of the Brandt's bat Myotis brandtii.</title>
        <authorList>
            <person name="Seim I."/>
            <person name="Fang X."/>
            <person name="Xiong Z."/>
            <person name="Lobanov A.V."/>
            <person name="Huang Z."/>
            <person name="Ma S."/>
            <person name="Feng Y."/>
            <person name="Turanov A.A."/>
            <person name="Zhu Y."/>
            <person name="Lenz T.L."/>
            <person name="Gerashchenko M.V."/>
            <person name="Fan D."/>
            <person name="Hee Yim S."/>
            <person name="Yao X."/>
            <person name="Jordan D."/>
            <person name="Xiong Y."/>
            <person name="Ma Y."/>
            <person name="Lyapunov A.N."/>
            <person name="Chen G."/>
            <person name="Kulakova O.I."/>
            <person name="Sun Y."/>
            <person name="Lee S.G."/>
            <person name="Bronson R.T."/>
            <person name="Moskalev A.A."/>
            <person name="Sunyaev S.R."/>
            <person name="Zhang G."/>
            <person name="Krogh A."/>
            <person name="Wang J."/>
            <person name="Gladyshev V.N."/>
        </authorList>
    </citation>
    <scope>NUCLEOTIDE SEQUENCE [LARGE SCALE GENOMIC DNA]</scope>
</reference>
<feature type="chain" id="PRO_5004554193" description="Secreted protein" evidence="2">
    <location>
        <begin position="26"/>
        <end position="94"/>
    </location>
</feature>
<protein>
    <recommendedName>
        <fullName evidence="5">Secreted protein</fullName>
    </recommendedName>
</protein>
<evidence type="ECO:0008006" key="5">
    <source>
        <dbReference type="Google" id="ProtNLM"/>
    </source>
</evidence>
<evidence type="ECO:0000313" key="4">
    <source>
        <dbReference type="Proteomes" id="UP000052978"/>
    </source>
</evidence>
<sequence length="94" mass="10743">MPTCVCIRSELFLIAFCSRSLSLYAYHNPFDEQIQEDPSCCHTPVDMTESHTPTDMTKMQTSRDLPGAGHLQKREILEAGARRRRNLPLDLPPR</sequence>
<dbReference type="Proteomes" id="UP000052978">
    <property type="component" value="Unassembled WGS sequence"/>
</dbReference>
<dbReference type="EMBL" id="KE161144">
    <property type="protein sequence ID" value="EPQ02036.1"/>
    <property type="molecule type" value="Genomic_DNA"/>
</dbReference>
<proteinExistence type="predicted"/>
<feature type="compositionally biased region" description="Polar residues" evidence="1">
    <location>
        <begin position="50"/>
        <end position="63"/>
    </location>
</feature>
<evidence type="ECO:0000256" key="2">
    <source>
        <dbReference type="SAM" id="SignalP"/>
    </source>
</evidence>
<organism evidence="3 4">
    <name type="scientific">Myotis brandtii</name>
    <name type="common">Brandt's bat</name>
    <dbReference type="NCBI Taxonomy" id="109478"/>
    <lineage>
        <taxon>Eukaryota</taxon>
        <taxon>Metazoa</taxon>
        <taxon>Chordata</taxon>
        <taxon>Craniata</taxon>
        <taxon>Vertebrata</taxon>
        <taxon>Euteleostomi</taxon>
        <taxon>Mammalia</taxon>
        <taxon>Eutheria</taxon>
        <taxon>Laurasiatheria</taxon>
        <taxon>Chiroptera</taxon>
        <taxon>Yangochiroptera</taxon>
        <taxon>Vespertilionidae</taxon>
        <taxon>Myotis</taxon>
    </lineage>
</organism>
<keyword evidence="2" id="KW-0732">Signal</keyword>
<feature type="region of interest" description="Disordered" evidence="1">
    <location>
        <begin position="75"/>
        <end position="94"/>
    </location>
</feature>
<name>S7MEC5_MYOBR</name>
<keyword evidence="4" id="KW-1185">Reference proteome</keyword>
<feature type="signal peptide" evidence="2">
    <location>
        <begin position="1"/>
        <end position="25"/>
    </location>
</feature>
<dbReference type="AlphaFoldDB" id="S7MEC5"/>
<evidence type="ECO:0000256" key="1">
    <source>
        <dbReference type="SAM" id="MobiDB-lite"/>
    </source>
</evidence>
<accession>S7MEC5</accession>
<evidence type="ECO:0000313" key="3">
    <source>
        <dbReference type="EMBL" id="EPQ02036.1"/>
    </source>
</evidence>
<gene>
    <name evidence="3" type="ORF">D623_10014772</name>
</gene>